<dbReference type="InterPro" id="IPR050745">
    <property type="entry name" value="Multifunctional_regulatory"/>
</dbReference>
<dbReference type="PANTHER" id="PTHR24189:SF50">
    <property type="entry name" value="ANKYRIN REPEAT AND SOCS BOX PROTEIN 2"/>
    <property type="match status" value="1"/>
</dbReference>
<keyword evidence="2 3" id="KW-0040">ANK repeat</keyword>
<dbReference type="InterPro" id="IPR036770">
    <property type="entry name" value="Ankyrin_rpt-contain_sf"/>
</dbReference>
<keyword evidence="1" id="KW-0677">Repeat</keyword>
<evidence type="ECO:0000256" key="2">
    <source>
        <dbReference type="ARBA" id="ARBA00023043"/>
    </source>
</evidence>
<evidence type="ECO:0000313" key="6">
    <source>
        <dbReference type="Proteomes" id="UP000309038"/>
    </source>
</evidence>
<evidence type="ECO:0000313" key="5">
    <source>
        <dbReference type="EMBL" id="THG93513.1"/>
    </source>
</evidence>
<gene>
    <name evidence="5" type="ORF">EW026_g7743</name>
</gene>
<evidence type="ECO:0000256" key="3">
    <source>
        <dbReference type="PROSITE-ProRule" id="PRU00023"/>
    </source>
</evidence>
<name>A0A4S4K6T6_9APHY</name>
<comment type="caution">
    <text evidence="5">The sequence shown here is derived from an EMBL/GenBank/DDBJ whole genome shotgun (WGS) entry which is preliminary data.</text>
</comment>
<evidence type="ECO:0000256" key="4">
    <source>
        <dbReference type="SAM" id="MobiDB-lite"/>
    </source>
</evidence>
<feature type="repeat" description="ANK" evidence="3">
    <location>
        <begin position="512"/>
        <end position="540"/>
    </location>
</feature>
<dbReference type="SMART" id="SM00248">
    <property type="entry name" value="ANK"/>
    <property type="match status" value="4"/>
</dbReference>
<sequence length="636" mass="72657">MDAFGTVMSALHAAHKVYEVVKKIRDAPEEIQALQDQAQLLDNILPRIKDVLQREGDSTLVALLVTKAEELTSSVTKFLDKATTTLQDKRKVKKWKWLFRADEAKGLAEKLRAFYGSISAVCAAHSIEFTDDIRASLSELDQRLEESFASIHHRLRDVHAHLDFTLNATLVGVREVVQEELTMSLDVFMYTLVTTLKRELRTMANEQRRGESHNFDQYSVRYDTSDVAQATNVQSTSPGQSSTSAQRDNLPSAMTPTAFHHLPPLVSLNEPPCKHCGCQCHRAASIWRTPKSLGSIVGNHYVKIPFPHRLWPGMVQCDVPTCKKGWLMEVRSSLPYWFAQVYMQIRIKVVPVHFCIQTPRVNPEIDDELGWKALEGGADVFQELLYSRRATINDVNTYGWSLLHFAVWYIIHARTDRELNNGINTISYLLDVGVPREWQDEDGWTIADMALFFIQVYEGPRLTAEGLMDLMPLRNTPDWKGWTPLYYAIRWAPYAVEMLLNAGADPQLVEQPLHLAMTYLDSTDIGLLIRAGADVNERDYDGCTPLIYLTRWTYLDKRYEKMNEFVRHAGDKIDWDARDEDGKTALDYAPEKRRSMKIVRLLKRYSSRDILKQGGGSAIQAANARFALWKGLEFER</sequence>
<proteinExistence type="predicted"/>
<dbReference type="PANTHER" id="PTHR24189">
    <property type="entry name" value="MYOTROPHIN"/>
    <property type="match status" value="1"/>
</dbReference>
<dbReference type="Gene3D" id="1.25.40.20">
    <property type="entry name" value="Ankyrin repeat-containing domain"/>
    <property type="match status" value="1"/>
</dbReference>
<keyword evidence="6" id="KW-1185">Reference proteome</keyword>
<evidence type="ECO:0000256" key="1">
    <source>
        <dbReference type="ARBA" id="ARBA00022737"/>
    </source>
</evidence>
<dbReference type="Pfam" id="PF13606">
    <property type="entry name" value="Ank_3"/>
    <property type="match status" value="1"/>
</dbReference>
<dbReference type="Proteomes" id="UP000309038">
    <property type="component" value="Unassembled WGS sequence"/>
</dbReference>
<dbReference type="AlphaFoldDB" id="A0A4S4K6T6"/>
<dbReference type="InterPro" id="IPR002110">
    <property type="entry name" value="Ankyrin_rpt"/>
</dbReference>
<dbReference type="SUPFAM" id="SSF48403">
    <property type="entry name" value="Ankyrin repeat"/>
    <property type="match status" value="1"/>
</dbReference>
<accession>A0A4S4K6T6</accession>
<protein>
    <submittedName>
        <fullName evidence="5">Uncharacterized protein</fullName>
    </submittedName>
</protein>
<organism evidence="5 6">
    <name type="scientific">Hermanssonia centrifuga</name>
    <dbReference type="NCBI Taxonomy" id="98765"/>
    <lineage>
        <taxon>Eukaryota</taxon>
        <taxon>Fungi</taxon>
        <taxon>Dikarya</taxon>
        <taxon>Basidiomycota</taxon>
        <taxon>Agaricomycotina</taxon>
        <taxon>Agaricomycetes</taxon>
        <taxon>Polyporales</taxon>
        <taxon>Meruliaceae</taxon>
        <taxon>Hermanssonia</taxon>
    </lineage>
</organism>
<dbReference type="EMBL" id="SGPJ01000640">
    <property type="protein sequence ID" value="THG93513.1"/>
    <property type="molecule type" value="Genomic_DNA"/>
</dbReference>
<feature type="region of interest" description="Disordered" evidence="4">
    <location>
        <begin position="230"/>
        <end position="253"/>
    </location>
</feature>
<reference evidence="5 6" key="1">
    <citation type="submission" date="2019-02" db="EMBL/GenBank/DDBJ databases">
        <title>Genome sequencing of the rare red list fungi Phlebia centrifuga.</title>
        <authorList>
            <person name="Buettner E."/>
            <person name="Kellner H."/>
        </authorList>
    </citation>
    <scope>NUCLEOTIDE SEQUENCE [LARGE SCALE GENOMIC DNA]</scope>
    <source>
        <strain evidence="5 6">DSM 108282</strain>
    </source>
</reference>
<dbReference type="PROSITE" id="PS50088">
    <property type="entry name" value="ANK_REPEAT"/>
    <property type="match status" value="1"/>
</dbReference>